<name>A0A9Q0M972_BLOTA</name>
<protein>
    <submittedName>
        <fullName evidence="2">Uncharacterized protein</fullName>
    </submittedName>
</protein>
<dbReference type="AlphaFoldDB" id="A0A9Q0M972"/>
<dbReference type="PANTHER" id="PTHR35250:SF1">
    <property type="entry name" value="UBIQUINOL-CYTOCHROME-C REDUCTASE COMPLEX ASSEMBLY FACTOR 5"/>
    <property type="match status" value="1"/>
</dbReference>
<sequence length="78" mass="9260">MKNKLGFYAYLPAFFVLGAMIEFTMINMKIGNVDFYTVYMRKERERMELEAQRLSITLDERLKAHREKNESSNEATTK</sequence>
<dbReference type="Pfam" id="PF15114">
    <property type="entry name" value="UPF0640"/>
    <property type="match status" value="1"/>
</dbReference>
<evidence type="ECO:0000313" key="2">
    <source>
        <dbReference type="EMBL" id="KAJ6222078.1"/>
    </source>
</evidence>
<dbReference type="Proteomes" id="UP001142055">
    <property type="component" value="Chromosome 1"/>
</dbReference>
<evidence type="ECO:0000313" key="3">
    <source>
        <dbReference type="Proteomes" id="UP001142055"/>
    </source>
</evidence>
<feature type="transmembrane region" description="Helical" evidence="1">
    <location>
        <begin position="7"/>
        <end position="26"/>
    </location>
</feature>
<keyword evidence="1" id="KW-0812">Transmembrane</keyword>
<keyword evidence="3" id="KW-1185">Reference proteome</keyword>
<keyword evidence="1" id="KW-0472">Membrane</keyword>
<dbReference type="OMA" id="GFYAYLP"/>
<evidence type="ECO:0000256" key="1">
    <source>
        <dbReference type="SAM" id="Phobius"/>
    </source>
</evidence>
<dbReference type="PANTHER" id="PTHR35250">
    <property type="entry name" value="SMALL INTEGRAL MEMBRANE PROTEIN 4"/>
    <property type="match status" value="1"/>
</dbReference>
<keyword evidence="1" id="KW-1133">Transmembrane helix</keyword>
<proteinExistence type="predicted"/>
<comment type="caution">
    <text evidence="2">The sequence shown here is derived from an EMBL/GenBank/DDBJ whole genome shotgun (WGS) entry which is preliminary data.</text>
</comment>
<accession>A0A9Q0M972</accession>
<gene>
    <name evidence="2" type="ORF">RDWZM_000623</name>
</gene>
<organism evidence="2 3">
    <name type="scientific">Blomia tropicalis</name>
    <name type="common">Mite</name>
    <dbReference type="NCBI Taxonomy" id="40697"/>
    <lineage>
        <taxon>Eukaryota</taxon>
        <taxon>Metazoa</taxon>
        <taxon>Ecdysozoa</taxon>
        <taxon>Arthropoda</taxon>
        <taxon>Chelicerata</taxon>
        <taxon>Arachnida</taxon>
        <taxon>Acari</taxon>
        <taxon>Acariformes</taxon>
        <taxon>Sarcoptiformes</taxon>
        <taxon>Astigmata</taxon>
        <taxon>Glycyphagoidea</taxon>
        <taxon>Echimyopodidae</taxon>
        <taxon>Blomia</taxon>
    </lineage>
</organism>
<dbReference type="InterPro" id="IPR028183">
    <property type="entry name" value="UQCC5"/>
</dbReference>
<dbReference type="EMBL" id="JAPWDV010000001">
    <property type="protein sequence ID" value="KAJ6222078.1"/>
    <property type="molecule type" value="Genomic_DNA"/>
</dbReference>
<reference evidence="2" key="1">
    <citation type="submission" date="2022-12" db="EMBL/GenBank/DDBJ databases">
        <title>Genome assemblies of Blomia tropicalis.</title>
        <authorList>
            <person name="Cui Y."/>
        </authorList>
    </citation>
    <scope>NUCLEOTIDE SEQUENCE</scope>
    <source>
        <tissue evidence="2">Adult mites</tissue>
    </source>
</reference>